<dbReference type="PROSITE" id="PS51077">
    <property type="entry name" value="HTH_ICLR"/>
    <property type="match status" value="1"/>
</dbReference>
<evidence type="ECO:0000259" key="5">
    <source>
        <dbReference type="PROSITE" id="PS51078"/>
    </source>
</evidence>
<dbReference type="PANTHER" id="PTHR30136:SF39">
    <property type="entry name" value="TRANSCRIPTIONAL REGULATORY PROTEIN"/>
    <property type="match status" value="1"/>
</dbReference>
<dbReference type="InterPro" id="IPR036390">
    <property type="entry name" value="WH_DNA-bd_sf"/>
</dbReference>
<dbReference type="Gene3D" id="1.10.10.10">
    <property type="entry name" value="Winged helix-like DNA-binding domain superfamily/Winged helix DNA-binding domain"/>
    <property type="match status" value="1"/>
</dbReference>
<name>A0ABY6A184_9BURK</name>
<sequence>MGNPYQRKPAARSKAKPGPVVTQLVEDDLVGAEAVANAGQEEGASSTSTVTAVLRAMQLIDAFALGESHLPLAELSRRCGLHKTTALRIARTLAQSGYLVQREDGDWRLGPAAGWLGARYQAGFDVQNVLEPALRALTVASGESAAFYVREGHVRTCLVRVEGPQALRHHARMGEGLPLDKGSPGRVILAFSGEPGDLYEAIRQRGFHWSIGEREQGVATISAPVFGKHWRLLGSVCVSGPASRLPQQKLEEMSTTVIAAANQLSYALAGNTGPSATLVRASHWHP</sequence>
<keyword evidence="1" id="KW-0805">Transcription regulation</keyword>
<feature type="domain" description="IclR-ED" evidence="5">
    <location>
        <begin position="112"/>
        <end position="270"/>
    </location>
</feature>
<protein>
    <submittedName>
        <fullName evidence="6">IclR family transcriptional regulator</fullName>
    </submittedName>
</protein>
<dbReference type="Proteomes" id="UP001058290">
    <property type="component" value="Chromosome"/>
</dbReference>
<dbReference type="InterPro" id="IPR050707">
    <property type="entry name" value="HTH_MetabolicPath_Reg"/>
</dbReference>
<keyword evidence="7" id="KW-1185">Reference proteome</keyword>
<evidence type="ECO:0000259" key="4">
    <source>
        <dbReference type="PROSITE" id="PS51077"/>
    </source>
</evidence>
<evidence type="ECO:0000313" key="6">
    <source>
        <dbReference type="EMBL" id="UXC19933.1"/>
    </source>
</evidence>
<accession>A0ABY6A184</accession>
<keyword evidence="3" id="KW-0804">Transcription</keyword>
<organism evidence="6 7">
    <name type="scientific">Comamonas squillarum</name>
    <dbReference type="NCBI Taxonomy" id="2977320"/>
    <lineage>
        <taxon>Bacteria</taxon>
        <taxon>Pseudomonadati</taxon>
        <taxon>Pseudomonadota</taxon>
        <taxon>Betaproteobacteria</taxon>
        <taxon>Burkholderiales</taxon>
        <taxon>Comamonadaceae</taxon>
        <taxon>Comamonas</taxon>
    </lineage>
</organism>
<dbReference type="Gene3D" id="3.30.450.40">
    <property type="match status" value="2"/>
</dbReference>
<feature type="domain" description="HTH iclR-type" evidence="4">
    <location>
        <begin position="50"/>
        <end position="111"/>
    </location>
</feature>
<dbReference type="SMART" id="SM00346">
    <property type="entry name" value="HTH_ICLR"/>
    <property type="match status" value="1"/>
</dbReference>
<dbReference type="Pfam" id="PF01614">
    <property type="entry name" value="IclR_C"/>
    <property type="match status" value="2"/>
</dbReference>
<dbReference type="SUPFAM" id="SSF46785">
    <property type="entry name" value="Winged helix' DNA-binding domain"/>
    <property type="match status" value="1"/>
</dbReference>
<keyword evidence="2" id="KW-0238">DNA-binding</keyword>
<dbReference type="SUPFAM" id="SSF55781">
    <property type="entry name" value="GAF domain-like"/>
    <property type="match status" value="1"/>
</dbReference>
<reference evidence="6" key="1">
    <citation type="submission" date="2022-09" db="EMBL/GenBank/DDBJ databases">
        <title>Bacterial diversity in gut of crayfish and pufferfish.</title>
        <authorList>
            <person name="Huang Y."/>
        </authorList>
    </citation>
    <scope>NUCLEOTIDE SEQUENCE</scope>
    <source>
        <strain evidence="6">PR12</strain>
    </source>
</reference>
<evidence type="ECO:0000256" key="2">
    <source>
        <dbReference type="ARBA" id="ARBA00023125"/>
    </source>
</evidence>
<evidence type="ECO:0000313" key="7">
    <source>
        <dbReference type="Proteomes" id="UP001058290"/>
    </source>
</evidence>
<dbReference type="InterPro" id="IPR029016">
    <property type="entry name" value="GAF-like_dom_sf"/>
</dbReference>
<gene>
    <name evidence="6" type="ORF">N4T19_07470</name>
</gene>
<dbReference type="InterPro" id="IPR014757">
    <property type="entry name" value="Tscrpt_reg_IclR_C"/>
</dbReference>
<dbReference type="InterPro" id="IPR036388">
    <property type="entry name" value="WH-like_DNA-bd_sf"/>
</dbReference>
<dbReference type="PANTHER" id="PTHR30136">
    <property type="entry name" value="HELIX-TURN-HELIX TRANSCRIPTIONAL REGULATOR, ICLR FAMILY"/>
    <property type="match status" value="1"/>
</dbReference>
<evidence type="ECO:0000256" key="1">
    <source>
        <dbReference type="ARBA" id="ARBA00023015"/>
    </source>
</evidence>
<evidence type="ECO:0000256" key="3">
    <source>
        <dbReference type="ARBA" id="ARBA00023163"/>
    </source>
</evidence>
<dbReference type="InterPro" id="IPR005471">
    <property type="entry name" value="Tscrpt_reg_IclR_N"/>
</dbReference>
<dbReference type="RefSeq" id="WP_260719781.1">
    <property type="nucleotide sequence ID" value="NZ_CP104377.1"/>
</dbReference>
<proteinExistence type="predicted"/>
<dbReference type="EMBL" id="CP104377">
    <property type="protein sequence ID" value="UXC19933.1"/>
    <property type="molecule type" value="Genomic_DNA"/>
</dbReference>
<dbReference type="PROSITE" id="PS51078">
    <property type="entry name" value="ICLR_ED"/>
    <property type="match status" value="1"/>
</dbReference>
<dbReference type="Pfam" id="PF09339">
    <property type="entry name" value="HTH_IclR"/>
    <property type="match status" value="1"/>
</dbReference>